<accession>A0FLS4</accession>
<dbReference type="GeneID" id="4927011"/>
<dbReference type="UCSC" id="F55B11.7">
    <property type="organism name" value="c. elegans"/>
</dbReference>
<organism evidence="2 3">
    <name type="scientific">Caenorhabditis elegans</name>
    <dbReference type="NCBI Taxonomy" id="6239"/>
    <lineage>
        <taxon>Eukaryota</taxon>
        <taxon>Metazoa</taxon>
        <taxon>Ecdysozoa</taxon>
        <taxon>Nematoda</taxon>
        <taxon>Chromadorea</taxon>
        <taxon>Rhabditida</taxon>
        <taxon>Rhabditina</taxon>
        <taxon>Rhabditomorpha</taxon>
        <taxon>Rhabditoidea</taxon>
        <taxon>Rhabditidae</taxon>
        <taxon>Peloderinae</taxon>
        <taxon>Caenorhabditis</taxon>
    </lineage>
</organism>
<dbReference type="OMA" id="CKRELIA"/>
<dbReference type="CTD" id="4927011"/>
<dbReference type="OrthoDB" id="5805218at2759"/>
<evidence type="ECO:0000259" key="1">
    <source>
        <dbReference type="SMART" id="SM00225"/>
    </source>
</evidence>
<reference evidence="2 3" key="1">
    <citation type="journal article" date="1998" name="Science">
        <title>Genome sequence of the nematode C. elegans: a platform for investigating biology.</title>
        <authorList>
            <consortium name="The C. elegans sequencing consortium"/>
            <person name="Sulson J.E."/>
            <person name="Waterston R."/>
        </authorList>
    </citation>
    <scope>NUCLEOTIDE SEQUENCE [LARGE SCALE GENOMIC DNA]</scope>
    <source>
        <strain evidence="2 3">Bristol N2</strain>
    </source>
</reference>
<gene>
    <name evidence="2" type="ORF">CELE_F55B11.7</name>
    <name evidence="2 4" type="ORF">F55B11.7</name>
</gene>
<dbReference type="Bgee" id="WBGene00045060">
    <property type="expression patterns" value="Expressed in adult organism and 1 other cell type or tissue"/>
</dbReference>
<feature type="domain" description="BTB" evidence="1">
    <location>
        <begin position="165"/>
        <end position="259"/>
    </location>
</feature>
<keyword evidence="3" id="KW-1185">Reference proteome</keyword>
<proteinExistence type="predicted"/>
<dbReference type="SMR" id="A0FLS4"/>
<dbReference type="InParanoid" id="A0FLS4"/>
<dbReference type="Proteomes" id="UP000001940">
    <property type="component" value="Chromosome IV"/>
</dbReference>
<dbReference type="InterPro" id="IPR011333">
    <property type="entry name" value="SKP1/BTB/POZ_sf"/>
</dbReference>
<dbReference type="PANTHER" id="PTHR22744:SF13">
    <property type="entry name" value="BTB DOMAIN-CONTAINING PROTEIN"/>
    <property type="match status" value="1"/>
</dbReference>
<dbReference type="AGR" id="WB:WBGene00045060"/>
<dbReference type="SMART" id="SM00225">
    <property type="entry name" value="BTB"/>
    <property type="match status" value="1"/>
</dbReference>
<dbReference type="Gene3D" id="3.30.710.10">
    <property type="entry name" value="Potassium Channel Kv1.1, Chain A"/>
    <property type="match status" value="1"/>
</dbReference>
<dbReference type="InterPro" id="IPR000210">
    <property type="entry name" value="BTB/POZ_dom"/>
</dbReference>
<dbReference type="PaxDb" id="6239-F55B11.7"/>
<dbReference type="PANTHER" id="PTHR22744">
    <property type="entry name" value="HELIX LOOP HELIX PROTEIN 21-RELATED"/>
    <property type="match status" value="1"/>
</dbReference>
<dbReference type="Pfam" id="PF00651">
    <property type="entry name" value="BTB"/>
    <property type="match status" value="1"/>
</dbReference>
<dbReference type="FunCoup" id="A0FLS4">
    <property type="interactions" value="811"/>
</dbReference>
<evidence type="ECO:0000313" key="2">
    <source>
        <dbReference type="EMBL" id="CAL63994.2"/>
    </source>
</evidence>
<evidence type="ECO:0000313" key="4">
    <source>
        <dbReference type="WormBase" id="F55B11.7a"/>
    </source>
</evidence>
<name>A0FLS4_CAEEL</name>
<sequence>MKENLRKPPEHFPLGSHSTILHVPKSSTNYSFRIRNIHNVKWKLNVETLNSVPTDKINLKLSKELNKNTDTNKIDSIQIDYGFTIKNHVNSNNSIVVKGTFTFGGNENELNVEMSENEKIIEDSNGFYDLKTQKLELECSFIVRSAELCDFVEYLDLYNFNPVIHDTEANVLGVRMFLNKKIIALQSPTFLALIENQTVLSSEQLANCKFEDIHDFLQLIHGVDLSLDEDNIDTFLMLAKRLDVPRVIDYCKRELIAGCGGISKKKVTEIAIKWAFWDVMPEIVASAHTLADLKKQNWDLNELPLNVFDMITRKCFE</sequence>
<dbReference type="KEGG" id="cel:CELE_F55B11.7"/>
<dbReference type="WormBase" id="F55B11.7a">
    <property type="protein sequence ID" value="CE43594"/>
    <property type="gene ID" value="WBGene00045060"/>
</dbReference>
<evidence type="ECO:0000313" key="3">
    <source>
        <dbReference type="Proteomes" id="UP000001940"/>
    </source>
</evidence>
<dbReference type="HOGENOM" id="CLU_082222_0_0_1"/>
<dbReference type="SUPFAM" id="SSF54695">
    <property type="entry name" value="POZ domain"/>
    <property type="match status" value="1"/>
</dbReference>
<dbReference type="RefSeq" id="NP_001076690.2">
    <property type="nucleotide sequence ID" value="NM_001083221.2"/>
</dbReference>
<protein>
    <submittedName>
        <fullName evidence="2">BTB domain-containing protein</fullName>
    </submittedName>
</protein>
<dbReference type="EMBL" id="BX284604">
    <property type="protein sequence ID" value="CAL63994.2"/>
    <property type="molecule type" value="Genomic_DNA"/>
</dbReference>
<dbReference type="eggNOG" id="KOG3378">
    <property type="taxonomic scope" value="Eukaryota"/>
</dbReference>
<dbReference type="AlphaFoldDB" id="A0FLS4"/>